<comment type="subunit">
    <text evidence="2 5">Homopentamer.</text>
</comment>
<comment type="subcellular location">
    <subcellularLocation>
        <location evidence="5">Secreted</location>
    </subcellularLocation>
    <subcellularLocation>
        <location evidence="5">Bacterial flagellum</location>
    </subcellularLocation>
</comment>
<dbReference type="EMBL" id="JABBGA010000002">
    <property type="protein sequence ID" value="NML24996.1"/>
    <property type="molecule type" value="Genomic_DNA"/>
</dbReference>
<dbReference type="Proteomes" id="UP000580043">
    <property type="component" value="Unassembled WGS sequence"/>
</dbReference>
<reference evidence="8 9" key="1">
    <citation type="submission" date="2020-04" db="EMBL/GenBank/DDBJ databases">
        <title>Zoogloea sp. G-4-1-14 isolated from soil.</title>
        <authorList>
            <person name="Dahal R.H."/>
        </authorList>
    </citation>
    <scope>NUCLEOTIDE SEQUENCE [LARGE SCALE GENOMIC DNA]</scope>
    <source>
        <strain evidence="8 9">G-4-1-14</strain>
    </source>
</reference>
<keyword evidence="8" id="KW-0969">Cilium</keyword>
<proteinExistence type="inferred from homology"/>
<keyword evidence="4 5" id="KW-0975">Bacterial flagellum</keyword>
<evidence type="ECO:0000256" key="5">
    <source>
        <dbReference type="RuleBase" id="RU362066"/>
    </source>
</evidence>
<evidence type="ECO:0000256" key="2">
    <source>
        <dbReference type="ARBA" id="ARBA00011255"/>
    </source>
</evidence>
<dbReference type="GO" id="GO:0009421">
    <property type="term" value="C:bacterial-type flagellum filament cap"/>
    <property type="evidence" value="ECO:0007669"/>
    <property type="project" value="InterPro"/>
</dbReference>
<accession>A0A848G1Q3</accession>
<evidence type="ECO:0000256" key="4">
    <source>
        <dbReference type="ARBA" id="ARBA00023143"/>
    </source>
</evidence>
<keyword evidence="9" id="KW-1185">Reference proteome</keyword>
<dbReference type="RefSeq" id="WP_169144631.1">
    <property type="nucleotide sequence ID" value="NZ_JABBGA010000002.1"/>
</dbReference>
<feature type="domain" description="Flagellar hook-associated protein 2 C-terminal" evidence="7">
    <location>
        <begin position="229"/>
        <end position="445"/>
    </location>
</feature>
<dbReference type="PANTHER" id="PTHR30288:SF0">
    <property type="entry name" value="FLAGELLAR HOOK-ASSOCIATED PROTEIN 2"/>
    <property type="match status" value="1"/>
</dbReference>
<comment type="function">
    <text evidence="5">Required for morphogenesis and for the elongation of the flagellar filament by facilitating polymerization of the flagellin monomers at the tip of growing filament. Forms a capping structure, which prevents flagellin subunits (transported through the central channel of the flagellum) from leaking out without polymerization at the distal end.</text>
</comment>
<evidence type="ECO:0000259" key="7">
    <source>
        <dbReference type="Pfam" id="PF07195"/>
    </source>
</evidence>
<gene>
    <name evidence="8" type="primary">fliD</name>
    <name evidence="8" type="ORF">HHL15_04545</name>
</gene>
<name>A0A848G1Q3_9RHOO</name>
<evidence type="ECO:0000259" key="6">
    <source>
        <dbReference type="Pfam" id="PF02465"/>
    </source>
</evidence>
<feature type="domain" description="Flagellar hook-associated protein 2 N-terminal" evidence="6">
    <location>
        <begin position="11"/>
        <end position="113"/>
    </location>
</feature>
<comment type="caution">
    <text evidence="8">The sequence shown here is derived from an EMBL/GenBank/DDBJ whole genome shotgun (WGS) entry which is preliminary data.</text>
</comment>
<dbReference type="GO" id="GO:0009424">
    <property type="term" value="C:bacterial-type flagellum hook"/>
    <property type="evidence" value="ECO:0007669"/>
    <property type="project" value="UniProtKB-UniRule"/>
</dbReference>
<keyword evidence="8" id="KW-0282">Flagellum</keyword>
<dbReference type="Pfam" id="PF07195">
    <property type="entry name" value="FliD_C"/>
    <property type="match status" value="1"/>
</dbReference>
<dbReference type="GO" id="GO:0005576">
    <property type="term" value="C:extracellular region"/>
    <property type="evidence" value="ECO:0007669"/>
    <property type="project" value="UniProtKB-SubCell"/>
</dbReference>
<dbReference type="InterPro" id="IPR010809">
    <property type="entry name" value="FliD_C"/>
</dbReference>
<keyword evidence="3" id="KW-0175">Coiled coil</keyword>
<dbReference type="AlphaFoldDB" id="A0A848G1Q3"/>
<evidence type="ECO:0000256" key="1">
    <source>
        <dbReference type="ARBA" id="ARBA00009764"/>
    </source>
</evidence>
<protein>
    <recommendedName>
        <fullName evidence="5">Flagellar hook-associated protein 2</fullName>
        <shortName evidence="5">HAP2</shortName>
    </recommendedName>
    <alternativeName>
        <fullName evidence="5">Flagellar cap protein</fullName>
    </alternativeName>
</protein>
<sequence>MATLSSAGIGSGLNVESIVTGLMSIERQPLSKLQSQQSSYQSKISALGTIKSNLSSLQAAAKALTPAIGQSATASFSAYKASLADSTIATASTSNSAVAGSYSLEVTTLATSQRLALGPTYAADAQVLDFGSDSSRTLSITKGSTTVDITLESSQNTLAAVRDAINNAGAGVNASIVTDTGGKQNLLLTATSGGTANAVSLSGTATFIDPNNPGSTIGVSSAFSQTQAATDAVVKIQGISIATSGNTITNAIDGVTLELSKTGTTTLTVSRDNADLKSKLDTFVNAYNTLNSSIKSLSAYDASSKKGAVLNGDASLRNVQSQIRSALSNLPAELAGSSVRSLGDMGISFQTDGSLKIDSTKFDKAVSTNFSAVASAIGVYGSAVKTATTQLLETGGVVSARTDGLNSSVRSISKQIDSLNNRLTAIEKNYRAQFTALDTSMASMSTTSSYLSQQLSLLNSL</sequence>
<keyword evidence="8" id="KW-0966">Cell projection</keyword>
<dbReference type="Pfam" id="PF02465">
    <property type="entry name" value="FliD_N"/>
    <property type="match status" value="1"/>
</dbReference>
<comment type="similarity">
    <text evidence="1 5">Belongs to the FliD family.</text>
</comment>
<evidence type="ECO:0000313" key="9">
    <source>
        <dbReference type="Proteomes" id="UP000580043"/>
    </source>
</evidence>
<dbReference type="InterPro" id="IPR003481">
    <property type="entry name" value="FliD_N"/>
</dbReference>
<dbReference type="GO" id="GO:0071973">
    <property type="term" value="P:bacterial-type flagellum-dependent cell motility"/>
    <property type="evidence" value="ECO:0007669"/>
    <property type="project" value="TreeGrafter"/>
</dbReference>
<evidence type="ECO:0000313" key="8">
    <source>
        <dbReference type="EMBL" id="NML24996.1"/>
    </source>
</evidence>
<evidence type="ECO:0000256" key="3">
    <source>
        <dbReference type="ARBA" id="ARBA00023054"/>
    </source>
</evidence>
<organism evidence="8 9">
    <name type="scientific">Zoogloea dura</name>
    <dbReference type="NCBI Taxonomy" id="2728840"/>
    <lineage>
        <taxon>Bacteria</taxon>
        <taxon>Pseudomonadati</taxon>
        <taxon>Pseudomonadota</taxon>
        <taxon>Betaproteobacteria</taxon>
        <taxon>Rhodocyclales</taxon>
        <taxon>Zoogloeaceae</taxon>
        <taxon>Zoogloea</taxon>
    </lineage>
</organism>
<keyword evidence="5" id="KW-0964">Secreted</keyword>
<dbReference type="InterPro" id="IPR040026">
    <property type="entry name" value="FliD"/>
</dbReference>
<dbReference type="GO" id="GO:0007155">
    <property type="term" value="P:cell adhesion"/>
    <property type="evidence" value="ECO:0007669"/>
    <property type="project" value="InterPro"/>
</dbReference>
<dbReference type="PANTHER" id="PTHR30288">
    <property type="entry name" value="FLAGELLAR CAP/ASSEMBLY PROTEIN FLID"/>
    <property type="match status" value="1"/>
</dbReference>